<feature type="domain" description="RNA polymerase sigma factor 70 region 4 type 2" evidence="7">
    <location>
        <begin position="104"/>
        <end position="149"/>
    </location>
</feature>
<keyword evidence="4" id="KW-0238">DNA-binding</keyword>
<comment type="similarity">
    <text evidence="1">Belongs to the sigma-70 factor family. ECF subfamily.</text>
</comment>
<dbReference type="Proteomes" id="UP001596138">
    <property type="component" value="Unassembled WGS sequence"/>
</dbReference>
<dbReference type="Gene3D" id="1.10.10.10">
    <property type="entry name" value="Winged helix-like DNA-binding domain superfamily/Winged helix DNA-binding domain"/>
    <property type="match status" value="1"/>
</dbReference>
<protein>
    <submittedName>
        <fullName evidence="8">SigE family RNA polymerase sigma factor</fullName>
    </submittedName>
</protein>
<dbReference type="PANTHER" id="PTHR43133">
    <property type="entry name" value="RNA POLYMERASE ECF-TYPE SIGMA FACTO"/>
    <property type="match status" value="1"/>
</dbReference>
<dbReference type="NCBIfam" id="TIGR02937">
    <property type="entry name" value="sigma70-ECF"/>
    <property type="match status" value="1"/>
</dbReference>
<evidence type="ECO:0000256" key="5">
    <source>
        <dbReference type="ARBA" id="ARBA00023163"/>
    </source>
</evidence>
<evidence type="ECO:0000259" key="7">
    <source>
        <dbReference type="Pfam" id="PF08281"/>
    </source>
</evidence>
<evidence type="ECO:0000313" key="8">
    <source>
        <dbReference type="EMBL" id="MFC6238573.1"/>
    </source>
</evidence>
<dbReference type="EMBL" id="JBHSTI010000008">
    <property type="protein sequence ID" value="MFC6238573.1"/>
    <property type="molecule type" value="Genomic_DNA"/>
</dbReference>
<name>A0ABW1T1K2_9ACTN</name>
<accession>A0ABW1T1K2</accession>
<dbReference type="CDD" id="cd06171">
    <property type="entry name" value="Sigma70_r4"/>
    <property type="match status" value="1"/>
</dbReference>
<sequence>MTTDHDAEFTAWVERTAASLRGTAYLMCGDWHAADDVVQDALVRVYERWHRIRPEAATSYARRVVATATIDRARRPWRREVSSDVLPEVTALREDETPYDVVGALAQLPPRQRAVLVLRFFDDLDVTETARLLGITPGTVKSATSRGLDSLRILMRTPVHAGLSEETP</sequence>
<dbReference type="Gene3D" id="1.10.1740.10">
    <property type="match status" value="1"/>
</dbReference>
<dbReference type="InterPro" id="IPR014325">
    <property type="entry name" value="RNA_pol_sigma-E_actinobac"/>
</dbReference>
<dbReference type="InterPro" id="IPR014284">
    <property type="entry name" value="RNA_pol_sigma-70_dom"/>
</dbReference>
<keyword evidence="3" id="KW-0731">Sigma factor</keyword>
<dbReference type="InterPro" id="IPR007627">
    <property type="entry name" value="RNA_pol_sigma70_r2"/>
</dbReference>
<dbReference type="InterPro" id="IPR013325">
    <property type="entry name" value="RNA_pol_sigma_r2"/>
</dbReference>
<dbReference type="Pfam" id="PF08281">
    <property type="entry name" value="Sigma70_r4_2"/>
    <property type="match status" value="1"/>
</dbReference>
<keyword evidence="5" id="KW-0804">Transcription</keyword>
<evidence type="ECO:0000259" key="6">
    <source>
        <dbReference type="Pfam" id="PF04542"/>
    </source>
</evidence>
<dbReference type="InterPro" id="IPR039425">
    <property type="entry name" value="RNA_pol_sigma-70-like"/>
</dbReference>
<dbReference type="InterPro" id="IPR013324">
    <property type="entry name" value="RNA_pol_sigma_r3/r4-like"/>
</dbReference>
<dbReference type="Pfam" id="PF04542">
    <property type="entry name" value="Sigma70_r2"/>
    <property type="match status" value="1"/>
</dbReference>
<dbReference type="InterPro" id="IPR013249">
    <property type="entry name" value="RNA_pol_sigma70_r4_t2"/>
</dbReference>
<evidence type="ECO:0000313" key="9">
    <source>
        <dbReference type="Proteomes" id="UP001596138"/>
    </source>
</evidence>
<dbReference type="InterPro" id="IPR036388">
    <property type="entry name" value="WH-like_DNA-bd_sf"/>
</dbReference>
<dbReference type="SUPFAM" id="SSF88946">
    <property type="entry name" value="Sigma2 domain of RNA polymerase sigma factors"/>
    <property type="match status" value="1"/>
</dbReference>
<organism evidence="8 9">
    <name type="scientific">Longivirga aurantiaca</name>
    <dbReference type="NCBI Taxonomy" id="1837743"/>
    <lineage>
        <taxon>Bacteria</taxon>
        <taxon>Bacillati</taxon>
        <taxon>Actinomycetota</taxon>
        <taxon>Actinomycetes</taxon>
        <taxon>Sporichthyales</taxon>
        <taxon>Sporichthyaceae</taxon>
        <taxon>Longivirga</taxon>
    </lineage>
</organism>
<evidence type="ECO:0000256" key="3">
    <source>
        <dbReference type="ARBA" id="ARBA00023082"/>
    </source>
</evidence>
<evidence type="ECO:0000256" key="4">
    <source>
        <dbReference type="ARBA" id="ARBA00023125"/>
    </source>
</evidence>
<evidence type="ECO:0000256" key="2">
    <source>
        <dbReference type="ARBA" id="ARBA00023015"/>
    </source>
</evidence>
<gene>
    <name evidence="8" type="ORF">ACFQGU_11845</name>
</gene>
<dbReference type="SUPFAM" id="SSF88659">
    <property type="entry name" value="Sigma3 and sigma4 domains of RNA polymerase sigma factors"/>
    <property type="match status" value="1"/>
</dbReference>
<dbReference type="NCBIfam" id="TIGR02983">
    <property type="entry name" value="SigE-fam_strep"/>
    <property type="match status" value="1"/>
</dbReference>
<reference evidence="9" key="1">
    <citation type="journal article" date="2019" name="Int. J. Syst. Evol. Microbiol.">
        <title>The Global Catalogue of Microorganisms (GCM) 10K type strain sequencing project: providing services to taxonomists for standard genome sequencing and annotation.</title>
        <authorList>
            <consortium name="The Broad Institute Genomics Platform"/>
            <consortium name="The Broad Institute Genome Sequencing Center for Infectious Disease"/>
            <person name="Wu L."/>
            <person name="Ma J."/>
        </authorList>
    </citation>
    <scope>NUCLEOTIDE SEQUENCE [LARGE SCALE GENOMIC DNA]</scope>
    <source>
        <strain evidence="9">CGMCC 4.7317</strain>
    </source>
</reference>
<dbReference type="RefSeq" id="WP_386766898.1">
    <property type="nucleotide sequence ID" value="NZ_JBHSTI010000008.1"/>
</dbReference>
<dbReference type="PANTHER" id="PTHR43133:SF50">
    <property type="entry name" value="ECF RNA POLYMERASE SIGMA FACTOR SIGM"/>
    <property type="match status" value="1"/>
</dbReference>
<keyword evidence="9" id="KW-1185">Reference proteome</keyword>
<comment type="caution">
    <text evidence="8">The sequence shown here is derived from an EMBL/GenBank/DDBJ whole genome shotgun (WGS) entry which is preliminary data.</text>
</comment>
<evidence type="ECO:0000256" key="1">
    <source>
        <dbReference type="ARBA" id="ARBA00010641"/>
    </source>
</evidence>
<proteinExistence type="inferred from homology"/>
<keyword evidence="2" id="KW-0805">Transcription regulation</keyword>
<feature type="domain" description="RNA polymerase sigma-70 region 2" evidence="6">
    <location>
        <begin position="13"/>
        <end position="78"/>
    </location>
</feature>